<gene>
    <name evidence="1" type="ORF">SAMN05192533_10885</name>
</gene>
<name>A0A1H8D579_9BACI</name>
<accession>A0A1H8D579</accession>
<dbReference type="Pfam" id="PF06338">
    <property type="entry name" value="ComK"/>
    <property type="match status" value="1"/>
</dbReference>
<evidence type="ECO:0000313" key="2">
    <source>
        <dbReference type="Proteomes" id="UP000198553"/>
    </source>
</evidence>
<evidence type="ECO:0000313" key="1">
    <source>
        <dbReference type="EMBL" id="SEN02470.1"/>
    </source>
</evidence>
<proteinExistence type="predicted"/>
<dbReference type="AlphaFoldDB" id="A0A1H8D579"/>
<reference evidence="2" key="1">
    <citation type="submission" date="2016-10" db="EMBL/GenBank/DDBJ databases">
        <authorList>
            <person name="Varghese N."/>
            <person name="Submissions S."/>
        </authorList>
    </citation>
    <scope>NUCLEOTIDE SEQUENCE [LARGE SCALE GENOMIC DNA]</scope>
    <source>
        <strain evidence="2">B48,IBRC-M 10115,DSM 25386,CECT 8001</strain>
    </source>
</reference>
<dbReference type="RefSeq" id="WP_170843867.1">
    <property type="nucleotide sequence ID" value="NZ_FOBW01000008.1"/>
</dbReference>
<keyword evidence="2" id="KW-1185">Reference proteome</keyword>
<dbReference type="EMBL" id="FOBW01000008">
    <property type="protein sequence ID" value="SEN02470.1"/>
    <property type="molecule type" value="Genomic_DNA"/>
</dbReference>
<protein>
    <submittedName>
        <fullName evidence="1">Competence protein ComK</fullName>
    </submittedName>
</protein>
<dbReference type="STRING" id="930146.SAMN05192533_10885"/>
<dbReference type="Proteomes" id="UP000198553">
    <property type="component" value="Unassembled WGS sequence"/>
</dbReference>
<organism evidence="1 2">
    <name type="scientific">Mesobacillus persicus</name>
    <dbReference type="NCBI Taxonomy" id="930146"/>
    <lineage>
        <taxon>Bacteria</taxon>
        <taxon>Bacillati</taxon>
        <taxon>Bacillota</taxon>
        <taxon>Bacilli</taxon>
        <taxon>Bacillales</taxon>
        <taxon>Bacillaceae</taxon>
        <taxon>Mesobacillus</taxon>
    </lineage>
</organism>
<sequence>MKFINRYIINQKTILVTGKYHSFGKLCTIVLEGETPILVDQSPIQVIRESLHYYGQNLQGAVEGAKSILGKAKMYPFIVCQAQDICLFPHISPTHPECIWFNHSHIIHTHAQGRETIIELSNSRTLEIKAKLTSFNTKKQKAGDLRRIVAERSNNSMIIHLEPKKEYKQCKDTGSIEFDEHPHECKQTLERKIADSQKRMVD</sequence>
<dbReference type="GO" id="GO:0030420">
    <property type="term" value="P:establishment of competence for transformation"/>
    <property type="evidence" value="ECO:0007669"/>
    <property type="project" value="InterPro"/>
</dbReference>
<dbReference type="InterPro" id="IPR010461">
    <property type="entry name" value="ComK"/>
</dbReference>